<sequence length="69" mass="7647">MTIRQIARSLARELRLLCQRSSRGAAAGAGVLVRAMANPFCSAFLPPLDLRLCYPSWFSFAPETRCLAF</sequence>
<gene>
    <name evidence="1" type="ORF">CRU78_08780</name>
</gene>
<dbReference type="Proteomes" id="UP000342300">
    <property type="component" value="Unassembled WGS sequence"/>
</dbReference>
<dbReference type="EMBL" id="PDHS01000194">
    <property type="protein sequence ID" value="MQM30610.1"/>
    <property type="molecule type" value="Genomic_DNA"/>
</dbReference>
<proteinExistence type="predicted"/>
<name>A0A6A7RU37_9PROT</name>
<reference evidence="1 2" key="1">
    <citation type="submission" date="2017-09" db="EMBL/GenBank/DDBJ databases">
        <title>Metagenomic Analysis Reveals Denitrifying Candidatus Accumulibacter and Flanking Population as a Source of N2O.</title>
        <authorList>
            <person name="Gao H."/>
            <person name="Mao Y."/>
            <person name="Zhao X."/>
            <person name="Liu W.-T."/>
            <person name="Zhang T."/>
            <person name="Wells G."/>
        </authorList>
    </citation>
    <scope>NUCLEOTIDE SEQUENCE [LARGE SCALE GENOMIC DNA]</scope>
    <source>
        <strain evidence="1">CANDO_2_IC</strain>
    </source>
</reference>
<dbReference type="AlphaFoldDB" id="A0A6A7RU37"/>
<evidence type="ECO:0000313" key="2">
    <source>
        <dbReference type="Proteomes" id="UP000342300"/>
    </source>
</evidence>
<organism evidence="1 2">
    <name type="scientific">Candidatus Accumulibacter phosphatis</name>
    <dbReference type="NCBI Taxonomy" id="327160"/>
    <lineage>
        <taxon>Bacteria</taxon>
        <taxon>Pseudomonadati</taxon>
        <taxon>Pseudomonadota</taxon>
        <taxon>Betaproteobacteria</taxon>
        <taxon>Candidatus Accumulibacter</taxon>
    </lineage>
</organism>
<comment type="caution">
    <text evidence="1">The sequence shown here is derived from an EMBL/GenBank/DDBJ whole genome shotgun (WGS) entry which is preliminary data.</text>
</comment>
<accession>A0A6A7RU37</accession>
<protein>
    <submittedName>
        <fullName evidence="1">Uncharacterized protein</fullName>
    </submittedName>
</protein>
<evidence type="ECO:0000313" key="1">
    <source>
        <dbReference type="EMBL" id="MQM30610.1"/>
    </source>
</evidence>